<reference evidence="4" key="1">
    <citation type="submission" date="2013-12" db="EMBL/GenBank/DDBJ databases">
        <authorList>
            <person name="Aslett M."/>
        </authorList>
    </citation>
    <scope>NUCLEOTIDE SEQUENCE [LARGE SCALE GENOMIC DNA]</scope>
    <source>
        <strain evidence="4">Lindley</strain>
    </source>
</reference>
<reference evidence="4" key="2">
    <citation type="submission" date="2014-05" db="EMBL/GenBank/DDBJ databases">
        <title>The genome and life-stage specific transcriptomes of Globodera pallida elucidate key aspects of plant parasitism by a cyst nematode.</title>
        <authorList>
            <person name="Cotton J.A."/>
            <person name="Lilley C.J."/>
            <person name="Jones L.M."/>
            <person name="Kikuchi T."/>
            <person name="Reid A.J."/>
            <person name="Thorpe P."/>
            <person name="Tsai I.J."/>
            <person name="Beasley H."/>
            <person name="Blok V."/>
            <person name="Cock P.J.A."/>
            <person name="Van den Akker S.E."/>
            <person name="Holroyd N."/>
            <person name="Hunt M."/>
            <person name="Mantelin S."/>
            <person name="Naghra H."/>
            <person name="Pain A."/>
            <person name="Palomares-Rius J.E."/>
            <person name="Zarowiecki M."/>
            <person name="Berriman M."/>
            <person name="Jones J.T."/>
            <person name="Urwin P.E."/>
        </authorList>
    </citation>
    <scope>NUCLEOTIDE SEQUENCE [LARGE SCALE GENOMIC DNA]</scope>
    <source>
        <strain evidence="4">Lindley</strain>
    </source>
</reference>
<dbReference type="GO" id="GO:0046033">
    <property type="term" value="P:AMP metabolic process"/>
    <property type="evidence" value="ECO:0007669"/>
    <property type="project" value="TreeGrafter"/>
</dbReference>
<dbReference type="Gene3D" id="3.20.20.140">
    <property type="entry name" value="Metal-dependent hydrolases"/>
    <property type="match status" value="2"/>
</dbReference>
<dbReference type="PANTHER" id="PTHR11359">
    <property type="entry name" value="AMP DEAMINASE"/>
    <property type="match status" value="1"/>
</dbReference>
<reference evidence="5" key="3">
    <citation type="submission" date="2016-06" db="UniProtKB">
        <authorList>
            <consortium name="WormBaseParasite"/>
        </authorList>
    </citation>
    <scope>IDENTIFICATION</scope>
</reference>
<dbReference type="Proteomes" id="UP000050741">
    <property type="component" value="Unassembled WGS sequence"/>
</dbReference>
<evidence type="ECO:0000313" key="5">
    <source>
        <dbReference type="WBParaSite" id="GPLIN_000431200"/>
    </source>
</evidence>
<dbReference type="Pfam" id="PF19326">
    <property type="entry name" value="AMP_deaminase"/>
    <property type="match status" value="2"/>
</dbReference>
<evidence type="ECO:0000256" key="1">
    <source>
        <dbReference type="ARBA" id="ARBA00006676"/>
    </source>
</evidence>
<dbReference type="InterPro" id="IPR032466">
    <property type="entry name" value="Metal_Hydrolase"/>
</dbReference>
<dbReference type="GO" id="GO:0003876">
    <property type="term" value="F:AMP deaminase activity"/>
    <property type="evidence" value="ECO:0007669"/>
    <property type="project" value="InterPro"/>
</dbReference>
<dbReference type="AlphaFoldDB" id="A0A183BUM6"/>
<dbReference type="InterPro" id="IPR006329">
    <property type="entry name" value="AMPD"/>
</dbReference>
<name>A0A183BUM6_GLOPA</name>
<sequence>MVNPGLPDPDMVNPGLPDPDMVNPGLPDPDMDLNLAKHHLDTLELQIRLSQNNLEKATQHLAKLRRSMEMADDSDSKFRDDDGLQTFLSKLGHGCLCNGTATAIQTIVQSSFVGGELSVNWLCSALALNSPVTAEECNTSSAILTMDRRFDRGYKVERRLPIPQNPLPDNVIGFECLRISYIDRSVVAFLELIRPLFDSKRTDLYIGTCFDQNRSWEIIWHRIWPLIIGSISRFSLSYFKLDHLRQLSPTILRDCPELRVINYCAGFANFPADDSANASSDQALAKWLHTPRGDGLPKVLQCDGCLEEVEELHNATFEQQNNLTGERLELRRFNEGNYWLLVRCPIERDEAKWAEWEQEAVAWNSGNYIIIDSDIGDGRRKRRHRMSKKGKKYANLTALNAFRRLRGLNTFALRPHCGEAGAVNHLSVAYLTSESIAHGLLLRKVPVLQYLFYLGQIGIAMSPLSNNHLLSTDDPLQFHITKEALMEEYSIAHQLWKLSSCDMCELARNSVLQSGFEERVKLHWLGPNYKEEGVLGNDVARTNVPDIRVSFRHESLVNELCNLFKALML</sequence>
<dbReference type="GO" id="GO:0005829">
    <property type="term" value="C:cytosol"/>
    <property type="evidence" value="ECO:0007669"/>
    <property type="project" value="TreeGrafter"/>
</dbReference>
<comment type="similarity">
    <text evidence="1">Belongs to the metallo-dependent hydrolases superfamily. Adenosine and AMP deaminases family.</text>
</comment>
<proteinExistence type="inferred from homology"/>
<dbReference type="GO" id="GO:0032264">
    <property type="term" value="P:IMP salvage"/>
    <property type="evidence" value="ECO:0007669"/>
    <property type="project" value="InterPro"/>
</dbReference>
<dbReference type="SUPFAM" id="SSF51556">
    <property type="entry name" value="Metallo-dependent hydrolases"/>
    <property type="match status" value="1"/>
</dbReference>
<accession>A0A183BUM6</accession>
<evidence type="ECO:0000256" key="3">
    <source>
        <dbReference type="SAM" id="MobiDB-lite"/>
    </source>
</evidence>
<keyword evidence="4" id="KW-1185">Reference proteome</keyword>
<dbReference type="WBParaSite" id="GPLIN_000431200">
    <property type="protein sequence ID" value="GPLIN_000431200"/>
    <property type="gene ID" value="GPLIN_000431200"/>
</dbReference>
<feature type="region of interest" description="Disordered" evidence="3">
    <location>
        <begin position="1"/>
        <end position="30"/>
    </location>
</feature>
<evidence type="ECO:0000256" key="2">
    <source>
        <dbReference type="SAM" id="Coils"/>
    </source>
</evidence>
<organism evidence="4 5">
    <name type="scientific">Globodera pallida</name>
    <name type="common">Potato cyst nematode worm</name>
    <name type="synonym">Heterodera pallida</name>
    <dbReference type="NCBI Taxonomy" id="36090"/>
    <lineage>
        <taxon>Eukaryota</taxon>
        <taxon>Metazoa</taxon>
        <taxon>Ecdysozoa</taxon>
        <taxon>Nematoda</taxon>
        <taxon>Chromadorea</taxon>
        <taxon>Rhabditida</taxon>
        <taxon>Tylenchina</taxon>
        <taxon>Tylenchomorpha</taxon>
        <taxon>Tylenchoidea</taxon>
        <taxon>Heteroderidae</taxon>
        <taxon>Heteroderinae</taxon>
        <taxon>Globodera</taxon>
    </lineage>
</organism>
<dbReference type="PANTHER" id="PTHR11359:SF0">
    <property type="entry name" value="AMP DEAMINASE"/>
    <property type="match status" value="1"/>
</dbReference>
<keyword evidence="2" id="KW-0175">Coiled coil</keyword>
<evidence type="ECO:0000313" key="4">
    <source>
        <dbReference type="Proteomes" id="UP000050741"/>
    </source>
</evidence>
<feature type="coiled-coil region" evidence="2">
    <location>
        <begin position="40"/>
        <end position="74"/>
    </location>
</feature>
<protein>
    <submittedName>
        <fullName evidence="5">A_deaminase domain-containing protein</fullName>
    </submittedName>
</protein>